<keyword evidence="5 7" id="KW-0472">Membrane</keyword>
<feature type="region of interest" description="Disordered" evidence="6">
    <location>
        <begin position="1"/>
        <end position="43"/>
    </location>
</feature>
<protein>
    <submittedName>
        <fullName evidence="9">PspC domain-containing protein</fullName>
    </submittedName>
</protein>
<comment type="subcellular location">
    <subcellularLocation>
        <location evidence="1">Cell membrane</location>
        <topology evidence="1">Single-pass membrane protein</topology>
    </subcellularLocation>
</comment>
<dbReference type="PANTHER" id="PTHR33885">
    <property type="entry name" value="PHAGE SHOCK PROTEIN C"/>
    <property type="match status" value="1"/>
</dbReference>
<accession>A0A7K3W8C2</accession>
<dbReference type="Pfam" id="PF04024">
    <property type="entry name" value="PspC"/>
    <property type="match status" value="1"/>
</dbReference>
<keyword evidence="4 7" id="KW-1133">Transmembrane helix</keyword>
<evidence type="ECO:0000256" key="4">
    <source>
        <dbReference type="ARBA" id="ARBA00022989"/>
    </source>
</evidence>
<feature type="domain" description="Phage shock protein PspC N-terminal" evidence="8">
    <location>
        <begin position="38"/>
        <end position="93"/>
    </location>
</feature>
<dbReference type="InterPro" id="IPR052027">
    <property type="entry name" value="PspC"/>
</dbReference>
<dbReference type="InterPro" id="IPR007168">
    <property type="entry name" value="Phageshock_PspC_N"/>
</dbReference>
<dbReference type="GO" id="GO:0005886">
    <property type="term" value="C:plasma membrane"/>
    <property type="evidence" value="ECO:0007669"/>
    <property type="project" value="UniProtKB-SubCell"/>
</dbReference>
<evidence type="ECO:0000256" key="1">
    <source>
        <dbReference type="ARBA" id="ARBA00004162"/>
    </source>
</evidence>
<keyword evidence="3 7" id="KW-0812">Transmembrane</keyword>
<organism evidence="9 10">
    <name type="scientific">Goekera deserti</name>
    <dbReference type="NCBI Taxonomy" id="2497753"/>
    <lineage>
        <taxon>Bacteria</taxon>
        <taxon>Bacillati</taxon>
        <taxon>Actinomycetota</taxon>
        <taxon>Actinomycetes</taxon>
        <taxon>Geodermatophilales</taxon>
        <taxon>Geodermatophilaceae</taxon>
        <taxon>Goekera</taxon>
    </lineage>
</organism>
<gene>
    <name evidence="9" type="ORF">G1H19_01590</name>
</gene>
<dbReference type="Proteomes" id="UP000470470">
    <property type="component" value="Unassembled WGS sequence"/>
</dbReference>
<evidence type="ECO:0000313" key="10">
    <source>
        <dbReference type="Proteomes" id="UP000470470"/>
    </source>
</evidence>
<evidence type="ECO:0000259" key="8">
    <source>
        <dbReference type="Pfam" id="PF04024"/>
    </source>
</evidence>
<evidence type="ECO:0000256" key="3">
    <source>
        <dbReference type="ARBA" id="ARBA00022692"/>
    </source>
</evidence>
<feature type="transmembrane region" description="Helical" evidence="7">
    <location>
        <begin position="64"/>
        <end position="87"/>
    </location>
</feature>
<sequence length="260" mass="26936">MTAAPPPPPAPPVPPTTEPPTDVLPPAPGPAPRPGRPPLRRSRQDKVIGGVCGGLAEHTGIDALLWRVGAIALTFAGGAGLLVYLLLWVLMPRAGSTADSSRRSRRILRIGIAVLAVLAVVGIVLGAVFGDRWGRDGRGGPGFGFGDRDVQPRSAGAVADVYESGSRDLDVDLSRIDVSDLDEPIETRIESGAGDVEVRVPEAADVQVRVDEGAGDVDVFDADGDPGLYPGSGSASWTDDGQPEFVITLDSGAGDIELTR</sequence>
<reference evidence="9 10" key="1">
    <citation type="submission" date="2020-02" db="EMBL/GenBank/DDBJ databases">
        <title>The whole genome sequence of CPCC 205119.</title>
        <authorList>
            <person name="Jiang Z."/>
        </authorList>
    </citation>
    <scope>NUCLEOTIDE SEQUENCE [LARGE SCALE GENOMIC DNA]</scope>
    <source>
        <strain evidence="9 10">CPCC 205119</strain>
    </source>
</reference>
<evidence type="ECO:0000256" key="7">
    <source>
        <dbReference type="SAM" id="Phobius"/>
    </source>
</evidence>
<dbReference type="AlphaFoldDB" id="A0A7K3W8C2"/>
<dbReference type="PANTHER" id="PTHR33885:SF3">
    <property type="entry name" value="PHAGE SHOCK PROTEIN C"/>
    <property type="match status" value="1"/>
</dbReference>
<comment type="caution">
    <text evidence="9">The sequence shown here is derived from an EMBL/GenBank/DDBJ whole genome shotgun (WGS) entry which is preliminary data.</text>
</comment>
<dbReference type="EMBL" id="JAAGWK010000005">
    <property type="protein sequence ID" value="NEL52708.1"/>
    <property type="molecule type" value="Genomic_DNA"/>
</dbReference>
<feature type="transmembrane region" description="Helical" evidence="7">
    <location>
        <begin position="107"/>
        <end position="129"/>
    </location>
</feature>
<keyword evidence="10" id="KW-1185">Reference proteome</keyword>
<feature type="compositionally biased region" description="Pro residues" evidence="6">
    <location>
        <begin position="1"/>
        <end position="37"/>
    </location>
</feature>
<dbReference type="RefSeq" id="WP_152731688.1">
    <property type="nucleotide sequence ID" value="NZ_JAABOZ010000006.1"/>
</dbReference>
<keyword evidence="2" id="KW-1003">Cell membrane</keyword>
<evidence type="ECO:0000256" key="2">
    <source>
        <dbReference type="ARBA" id="ARBA00022475"/>
    </source>
</evidence>
<evidence type="ECO:0000256" key="6">
    <source>
        <dbReference type="SAM" id="MobiDB-lite"/>
    </source>
</evidence>
<evidence type="ECO:0000256" key="5">
    <source>
        <dbReference type="ARBA" id="ARBA00023136"/>
    </source>
</evidence>
<name>A0A7K3W8C2_9ACTN</name>
<proteinExistence type="predicted"/>
<evidence type="ECO:0000313" key="9">
    <source>
        <dbReference type="EMBL" id="NEL52708.1"/>
    </source>
</evidence>